<proteinExistence type="predicted"/>
<dbReference type="Pfam" id="PF00412">
    <property type="entry name" value="LIM"/>
    <property type="match status" value="4"/>
</dbReference>
<feature type="compositionally biased region" description="Basic and acidic residues" evidence="5">
    <location>
        <begin position="421"/>
        <end position="436"/>
    </location>
</feature>
<dbReference type="GeneID" id="106463999"/>
<feature type="domain" description="LIM zinc-binding" evidence="6">
    <location>
        <begin position="4"/>
        <end position="63"/>
    </location>
</feature>
<dbReference type="CDD" id="cd09329">
    <property type="entry name" value="LIM3_abLIM"/>
    <property type="match status" value="1"/>
</dbReference>
<evidence type="ECO:0000256" key="3">
    <source>
        <dbReference type="ARBA" id="ARBA00023038"/>
    </source>
</evidence>
<dbReference type="InterPro" id="IPR051618">
    <property type="entry name" value="Actin-binding_LIM"/>
</dbReference>
<name>A0ABM1BD37_LIMPO</name>
<feature type="domain" description="HP" evidence="7">
    <location>
        <begin position="687"/>
        <end position="752"/>
    </location>
</feature>
<organism evidence="8 9">
    <name type="scientific">Limulus polyphemus</name>
    <name type="common">Atlantic horseshoe crab</name>
    <dbReference type="NCBI Taxonomy" id="6850"/>
    <lineage>
        <taxon>Eukaryota</taxon>
        <taxon>Metazoa</taxon>
        <taxon>Ecdysozoa</taxon>
        <taxon>Arthropoda</taxon>
        <taxon>Chelicerata</taxon>
        <taxon>Merostomata</taxon>
        <taxon>Xiphosura</taxon>
        <taxon>Limulidae</taxon>
        <taxon>Limulus</taxon>
    </lineage>
</organism>
<accession>A0ABM1BD37</accession>
<dbReference type="InterPro" id="IPR003128">
    <property type="entry name" value="Villin_headpiece"/>
</dbReference>
<sequence>MCKISCESCKKKCTGNAFRIQNKYFHEDCFKCTVCSTSLASGGFFMKDGSYYCTKDYQKSFGTECAACGDYVEGEIVSALGNTYHRNCFVCGRCRKPFPTGEKVNFRVNEYLCSKCVQIPEVMIQAQEEDILDKQEKNKETSVESGQKCAGCGQELKEGQALVAMQKPWHIWCFKCTTCNAVLHGEYMGKDGLPYCEKDYQQLFGVKCVHCDFYITGKVLQAGENHHFHPSCARCSKCGDPFGDGEEMYMQSGAIWHPRCGAAPEEKLTDGYINGQTKQEDMTDGQYTVGHSYSPSLSSSSSASPRGSLTRQYGHKRARNYPERENLLAGDLSHVYTISYLTAEPTQGYLRRPIQPYPPKSPQFYRPQEQKAKKTTLPRTPVPKQGMSVLVESIQASVPRPRSPYMNNEEPIELSQYPDAHPPKPTEVARIERDDFPAPPFPYTDPERKQLWSGNSKEFEVDETDQVDREEEVQEDPRLKKEEQELSKIASGIGKVFLKTVQEREKIRAWKITHVDPRNASRAPSASREVSIKLRYDSPVNASPSRAMDRPRPWEEDEFDRGSSNRSSLGKSGHITPTYNVISSLRTVPKPGYGFATKSSTLPVGGRDYMTGELTFGKLMNMQNTDFSSARSDVSRISEQDQKTLNNSGSGVFRNTPISDIYGGLHHTSYSPHWRSSMPNVNFHLSNDPPKLYPYHLLIITNYRLPPDVDRCHLERHLSNEEFQQIFHMSRLQFYRIPEWRRNYMKRRAKLF</sequence>
<feature type="region of interest" description="Disordered" evidence="5">
    <location>
        <begin position="350"/>
        <end position="479"/>
    </location>
</feature>
<dbReference type="Gene3D" id="1.10.950.10">
    <property type="entry name" value="Villin headpiece domain"/>
    <property type="match status" value="1"/>
</dbReference>
<feature type="compositionally biased region" description="Low complexity" evidence="5">
    <location>
        <begin position="292"/>
        <end position="308"/>
    </location>
</feature>
<feature type="domain" description="LIM zinc-binding" evidence="6">
    <location>
        <begin position="64"/>
        <end position="123"/>
    </location>
</feature>
<dbReference type="PANTHER" id="PTHR24213">
    <property type="entry name" value="ACTIN-BINDING LIM PROTEIN"/>
    <property type="match status" value="1"/>
</dbReference>
<dbReference type="CDD" id="cd09330">
    <property type="entry name" value="LIM4_abLIM"/>
    <property type="match status" value="1"/>
</dbReference>
<dbReference type="InterPro" id="IPR036886">
    <property type="entry name" value="Villin_headpiece_dom_sf"/>
</dbReference>
<feature type="compositionally biased region" description="Acidic residues" evidence="5">
    <location>
        <begin position="460"/>
        <end position="474"/>
    </location>
</feature>
<keyword evidence="8" id="KW-1185">Reference proteome</keyword>
<evidence type="ECO:0000259" key="7">
    <source>
        <dbReference type="PROSITE" id="PS51089"/>
    </source>
</evidence>
<gene>
    <name evidence="9" type="primary">LOC106463999</name>
</gene>
<dbReference type="PANTHER" id="PTHR24213:SF9">
    <property type="entry name" value="UNCOORDINATED 115A, ISOFORM B-RELATED"/>
    <property type="match status" value="1"/>
</dbReference>
<keyword evidence="2 4" id="KW-0862">Zinc</keyword>
<dbReference type="CDD" id="cd09328">
    <property type="entry name" value="LIM2_abLIM"/>
    <property type="match status" value="1"/>
</dbReference>
<keyword evidence="1 4" id="KW-0479">Metal-binding</keyword>
<evidence type="ECO:0000256" key="2">
    <source>
        <dbReference type="ARBA" id="ARBA00022833"/>
    </source>
</evidence>
<feature type="region of interest" description="Disordered" evidence="5">
    <location>
        <begin position="285"/>
        <end position="321"/>
    </location>
</feature>
<dbReference type="Gene3D" id="2.10.110.10">
    <property type="entry name" value="Cysteine Rich Protein"/>
    <property type="match status" value="4"/>
</dbReference>
<dbReference type="PROSITE" id="PS50023">
    <property type="entry name" value="LIM_DOMAIN_2"/>
    <property type="match status" value="3"/>
</dbReference>
<dbReference type="RefSeq" id="XP_013779557.2">
    <property type="nucleotide sequence ID" value="XM_013924103.2"/>
</dbReference>
<dbReference type="Pfam" id="PF02209">
    <property type="entry name" value="VHP"/>
    <property type="match status" value="1"/>
</dbReference>
<evidence type="ECO:0000313" key="9">
    <source>
        <dbReference type="RefSeq" id="XP_013779557.2"/>
    </source>
</evidence>
<evidence type="ECO:0000256" key="4">
    <source>
        <dbReference type="PROSITE-ProRule" id="PRU00125"/>
    </source>
</evidence>
<dbReference type="Proteomes" id="UP000694941">
    <property type="component" value="Unplaced"/>
</dbReference>
<dbReference type="SUPFAM" id="SSF57716">
    <property type="entry name" value="Glucocorticoid receptor-like (DNA-binding domain)"/>
    <property type="match status" value="5"/>
</dbReference>
<reference evidence="9" key="1">
    <citation type="submission" date="2025-08" db="UniProtKB">
        <authorList>
            <consortium name="RefSeq"/>
        </authorList>
    </citation>
    <scope>IDENTIFICATION</scope>
    <source>
        <tissue evidence="9">Muscle</tissue>
    </source>
</reference>
<dbReference type="SMART" id="SM00153">
    <property type="entry name" value="VHP"/>
    <property type="match status" value="1"/>
</dbReference>
<feature type="compositionally biased region" description="Polar residues" evidence="5">
    <location>
        <begin position="562"/>
        <end position="575"/>
    </location>
</feature>
<feature type="region of interest" description="Disordered" evidence="5">
    <location>
        <begin position="518"/>
        <end position="575"/>
    </location>
</feature>
<feature type="domain" description="LIM zinc-binding" evidence="6">
    <location>
        <begin position="147"/>
        <end position="206"/>
    </location>
</feature>
<protein>
    <submittedName>
        <fullName evidence="9">Actin-binding LIM protein 2-like isoform X1</fullName>
    </submittedName>
</protein>
<evidence type="ECO:0000313" key="8">
    <source>
        <dbReference type="Proteomes" id="UP000694941"/>
    </source>
</evidence>
<dbReference type="SMART" id="SM00132">
    <property type="entry name" value="LIM"/>
    <property type="match status" value="4"/>
</dbReference>
<dbReference type="InterPro" id="IPR001781">
    <property type="entry name" value="Znf_LIM"/>
</dbReference>
<dbReference type="PROSITE" id="PS00478">
    <property type="entry name" value="LIM_DOMAIN_1"/>
    <property type="match status" value="3"/>
</dbReference>
<evidence type="ECO:0000256" key="5">
    <source>
        <dbReference type="SAM" id="MobiDB-lite"/>
    </source>
</evidence>
<evidence type="ECO:0000256" key="1">
    <source>
        <dbReference type="ARBA" id="ARBA00022723"/>
    </source>
</evidence>
<dbReference type="PROSITE" id="PS51089">
    <property type="entry name" value="HP"/>
    <property type="match status" value="1"/>
</dbReference>
<dbReference type="CDD" id="cd09327">
    <property type="entry name" value="LIM1_abLIM"/>
    <property type="match status" value="1"/>
</dbReference>
<evidence type="ECO:0000259" key="6">
    <source>
        <dbReference type="PROSITE" id="PS50023"/>
    </source>
</evidence>
<keyword evidence="3 4" id="KW-0440">LIM domain</keyword>
<dbReference type="SUPFAM" id="SSF47050">
    <property type="entry name" value="VHP, Villin headpiece domain"/>
    <property type="match status" value="1"/>
</dbReference>